<dbReference type="SUPFAM" id="SSF48452">
    <property type="entry name" value="TPR-like"/>
    <property type="match status" value="1"/>
</dbReference>
<feature type="compositionally biased region" description="Gly residues" evidence="3">
    <location>
        <begin position="124"/>
        <end position="165"/>
    </location>
</feature>
<dbReference type="OrthoDB" id="5476461at2"/>
<feature type="region of interest" description="Disordered" evidence="3">
    <location>
        <begin position="114"/>
        <end position="165"/>
    </location>
</feature>
<evidence type="ECO:0000313" key="6">
    <source>
        <dbReference type="Proteomes" id="UP000315395"/>
    </source>
</evidence>
<dbReference type="CDD" id="cd06170">
    <property type="entry name" value="LuxR_C_like"/>
    <property type="match status" value="1"/>
</dbReference>
<evidence type="ECO:0000259" key="4">
    <source>
        <dbReference type="PROSITE" id="PS50043"/>
    </source>
</evidence>
<gene>
    <name evidence="5" type="ORF">FNH13_12590</name>
</gene>
<proteinExistence type="predicted"/>
<dbReference type="InterPro" id="IPR027417">
    <property type="entry name" value="P-loop_NTPase"/>
</dbReference>
<dbReference type="PANTHER" id="PTHR16305:SF35">
    <property type="entry name" value="TRANSCRIPTIONAL ACTIVATOR DOMAIN"/>
    <property type="match status" value="1"/>
</dbReference>
<dbReference type="PANTHER" id="PTHR16305">
    <property type="entry name" value="TESTICULAR SOLUBLE ADENYLYL CYCLASE"/>
    <property type="match status" value="1"/>
</dbReference>
<evidence type="ECO:0000256" key="1">
    <source>
        <dbReference type="ARBA" id="ARBA00022741"/>
    </source>
</evidence>
<feature type="compositionally biased region" description="Low complexity" evidence="3">
    <location>
        <begin position="961"/>
        <end position="981"/>
    </location>
</feature>
<dbReference type="SUPFAM" id="SSF52540">
    <property type="entry name" value="P-loop containing nucleoside triphosphate hydrolases"/>
    <property type="match status" value="1"/>
</dbReference>
<keyword evidence="1" id="KW-0547">Nucleotide-binding</keyword>
<dbReference type="Gene3D" id="1.25.40.10">
    <property type="entry name" value="Tetratricopeptide repeat domain"/>
    <property type="match status" value="1"/>
</dbReference>
<reference evidence="5 6" key="1">
    <citation type="submission" date="2019-07" db="EMBL/GenBank/DDBJ databases">
        <title>complete genome sequencing of Ornithinimicrobium sp. H23M54.</title>
        <authorList>
            <person name="Bae J.-W."/>
            <person name="Lee S.-Y."/>
        </authorList>
    </citation>
    <scope>NUCLEOTIDE SEQUENCE [LARGE SCALE GENOMIC DNA]</scope>
    <source>
        <strain evidence="5 6">H23M54</strain>
    </source>
</reference>
<dbReference type="KEGG" id="orz:FNH13_12590"/>
<dbReference type="PROSITE" id="PS50043">
    <property type="entry name" value="HTH_LUXR_2"/>
    <property type="match status" value="1"/>
</dbReference>
<dbReference type="GO" id="GO:0006355">
    <property type="term" value="P:regulation of DNA-templated transcription"/>
    <property type="evidence" value="ECO:0007669"/>
    <property type="project" value="InterPro"/>
</dbReference>
<dbReference type="Proteomes" id="UP000315395">
    <property type="component" value="Chromosome"/>
</dbReference>
<accession>A0A516GC26</accession>
<keyword evidence="6" id="KW-1185">Reference proteome</keyword>
<dbReference type="Pfam" id="PF13191">
    <property type="entry name" value="AAA_16"/>
    <property type="match status" value="1"/>
</dbReference>
<organism evidence="5 6">
    <name type="scientific">Ornithinimicrobium ciconiae</name>
    <dbReference type="NCBI Taxonomy" id="2594265"/>
    <lineage>
        <taxon>Bacteria</taxon>
        <taxon>Bacillati</taxon>
        <taxon>Actinomycetota</taxon>
        <taxon>Actinomycetes</taxon>
        <taxon>Micrococcales</taxon>
        <taxon>Ornithinimicrobiaceae</taxon>
        <taxon>Ornithinimicrobium</taxon>
    </lineage>
</organism>
<keyword evidence="2" id="KW-0067">ATP-binding</keyword>
<sequence length="1047" mass="109501">MMECVATSQTKTPLVGRAREIDHLTAAAGIGTDPVSAAVVLGGDAGVGKTRLLSELGQRATDAGWTVLVGHCLDFGDSGLPYLPFSEIFGRLATAVPERASALADARPAITRLQPGRRLRSGSMPGGQTAGVGADGAGTGGDAGATGVEGRGGGGSSRAWGFGGPGGDDGMARGELFEAVHGALQDLGEQGPLLVVIEDAHWADRSTRDMISFLFGRGFGTPVSLVVSFRSDDLHRRHPLRGVVTEWGRIPGVDRLHLGALQDADVRRLVHTLHDAQAPGTELDETRVHEIVRRAEGNAFFAEELLEASELGRDALPADLADLLLLRLDRLDESAQAMVRTASAAGRRVSHELLAAVVDLTDAELDAALRTAVETNVLVPDGGSYAFRHALLAEAVYDDLLPGERTRLHRAYVRAISGGARGASAELARHARAAHDLTTAVTASVEAGDDAMQVGGPDEAAEHYQLALQLLEDPAVATGTEVNRIRLTLGAGEALIDAGHAGRAFALLRSALDAPQAPAAGDDRARLLLGQARAGLLSETEPGISLAATTEALSLISPDSPRLRATALAVHARAHIDVDRFQDAVRVAQGALDLADQLDLPGTAVDASTTLARLQEFLGDPEASVEALTDVVARARERGEPAALVRGLHQLGGALMELGELERARQAYSDSADLARSTGRVWAPYGFDARLLSGITAYMVGDWVAAESVADSADPHPPPAPGALLESLRLIVAAGRGDPAAESLVDRSRGTWSEDGWNAILAGGAAIDVYGDDGRLDRAEQTYDEVIAVVSRVWAVPWFFGQVRLAGLLLGQMAQNIASVPHADRADLVQRAIAISDIGEQTLEARAQTSRPMGPEGRAWSLRVAAELLRVKWLTGIDPAGEAELRTAWEQTVEAFASLGHPFEEARSRSRLAAVLRAQGDTAGAREQTVLARETATRLGALPLLAELALVDPSAGSTRVGGRSSEAGAAGNGAGRSAESGPAAPELTPREREVLVLVAQGRTNGQIGKQLFIATKTVSVHVSNILAKLGAAGRTEAAALARDRGLL</sequence>
<dbReference type="Pfam" id="PF00196">
    <property type="entry name" value="GerE"/>
    <property type="match status" value="1"/>
</dbReference>
<dbReference type="InterPro" id="IPR000792">
    <property type="entry name" value="Tscrpt_reg_LuxR_C"/>
</dbReference>
<dbReference type="InterPro" id="IPR011990">
    <property type="entry name" value="TPR-like_helical_dom_sf"/>
</dbReference>
<dbReference type="EMBL" id="CP041616">
    <property type="protein sequence ID" value="QDO89058.1"/>
    <property type="molecule type" value="Genomic_DNA"/>
</dbReference>
<dbReference type="SMART" id="SM00421">
    <property type="entry name" value="HTH_LUXR"/>
    <property type="match status" value="1"/>
</dbReference>
<dbReference type="PROSITE" id="PS00622">
    <property type="entry name" value="HTH_LUXR_1"/>
    <property type="match status" value="1"/>
</dbReference>
<dbReference type="GO" id="GO:0005524">
    <property type="term" value="F:ATP binding"/>
    <property type="evidence" value="ECO:0007669"/>
    <property type="project" value="UniProtKB-KW"/>
</dbReference>
<dbReference type="PRINTS" id="PR00038">
    <property type="entry name" value="HTHLUXR"/>
</dbReference>
<evidence type="ECO:0000313" key="5">
    <source>
        <dbReference type="EMBL" id="QDO89058.1"/>
    </source>
</evidence>
<dbReference type="Gene3D" id="1.10.10.10">
    <property type="entry name" value="Winged helix-like DNA-binding domain superfamily/Winged helix DNA-binding domain"/>
    <property type="match status" value="1"/>
</dbReference>
<dbReference type="GO" id="GO:0003677">
    <property type="term" value="F:DNA binding"/>
    <property type="evidence" value="ECO:0007669"/>
    <property type="project" value="InterPro"/>
</dbReference>
<evidence type="ECO:0000256" key="2">
    <source>
        <dbReference type="ARBA" id="ARBA00022840"/>
    </source>
</evidence>
<dbReference type="SUPFAM" id="SSF46894">
    <property type="entry name" value="C-terminal effector domain of the bipartite response regulators"/>
    <property type="match status" value="1"/>
</dbReference>
<dbReference type="AlphaFoldDB" id="A0A516GC26"/>
<dbReference type="InterPro" id="IPR036388">
    <property type="entry name" value="WH-like_DNA-bd_sf"/>
</dbReference>
<evidence type="ECO:0000256" key="3">
    <source>
        <dbReference type="SAM" id="MobiDB-lite"/>
    </source>
</evidence>
<protein>
    <submittedName>
        <fullName evidence="5">AAA family ATPase</fullName>
    </submittedName>
</protein>
<dbReference type="InterPro" id="IPR041664">
    <property type="entry name" value="AAA_16"/>
</dbReference>
<feature type="region of interest" description="Disordered" evidence="3">
    <location>
        <begin position="955"/>
        <end position="989"/>
    </location>
</feature>
<dbReference type="InterPro" id="IPR016032">
    <property type="entry name" value="Sig_transdc_resp-reg_C-effctor"/>
</dbReference>
<dbReference type="GO" id="GO:0004016">
    <property type="term" value="F:adenylate cyclase activity"/>
    <property type="evidence" value="ECO:0007669"/>
    <property type="project" value="TreeGrafter"/>
</dbReference>
<dbReference type="GO" id="GO:0005737">
    <property type="term" value="C:cytoplasm"/>
    <property type="evidence" value="ECO:0007669"/>
    <property type="project" value="TreeGrafter"/>
</dbReference>
<name>A0A516GC26_9MICO</name>
<feature type="domain" description="HTH luxR-type" evidence="4">
    <location>
        <begin position="980"/>
        <end position="1045"/>
    </location>
</feature>